<dbReference type="Gene3D" id="3.40.50.1820">
    <property type="entry name" value="alpha/beta hydrolase"/>
    <property type="match status" value="1"/>
</dbReference>
<evidence type="ECO:0000313" key="4">
    <source>
        <dbReference type="Proteomes" id="UP000294664"/>
    </source>
</evidence>
<dbReference type="AlphaFoldDB" id="A0A4R3M5P2"/>
<proteinExistence type="predicted"/>
<evidence type="ECO:0000313" key="3">
    <source>
        <dbReference type="EMBL" id="TCT06787.1"/>
    </source>
</evidence>
<dbReference type="Proteomes" id="UP000294664">
    <property type="component" value="Unassembled WGS sequence"/>
</dbReference>
<evidence type="ECO:0000259" key="2">
    <source>
        <dbReference type="Pfam" id="PF00975"/>
    </source>
</evidence>
<keyword evidence="4" id="KW-1185">Reference proteome</keyword>
<dbReference type="InterPro" id="IPR029058">
    <property type="entry name" value="AB_hydrolase_fold"/>
</dbReference>
<dbReference type="Pfam" id="PF00975">
    <property type="entry name" value="Thioesterase"/>
    <property type="match status" value="1"/>
</dbReference>
<dbReference type="InterPro" id="IPR001031">
    <property type="entry name" value="Thioesterase"/>
</dbReference>
<dbReference type="OrthoDB" id="5293296at2"/>
<feature type="compositionally biased region" description="Low complexity" evidence="1">
    <location>
        <begin position="223"/>
        <end position="237"/>
    </location>
</feature>
<organism evidence="3 4">
    <name type="scientific">Aquabacter spiritensis</name>
    <dbReference type="NCBI Taxonomy" id="933073"/>
    <lineage>
        <taxon>Bacteria</taxon>
        <taxon>Pseudomonadati</taxon>
        <taxon>Pseudomonadota</taxon>
        <taxon>Alphaproteobacteria</taxon>
        <taxon>Hyphomicrobiales</taxon>
        <taxon>Xanthobacteraceae</taxon>
        <taxon>Aquabacter</taxon>
    </lineage>
</organism>
<evidence type="ECO:0000256" key="1">
    <source>
        <dbReference type="SAM" id="MobiDB-lite"/>
    </source>
</evidence>
<accession>A0A4R3M5P2</accession>
<protein>
    <recommendedName>
        <fullName evidence="2">Thioesterase domain-containing protein</fullName>
    </recommendedName>
</protein>
<feature type="region of interest" description="Disordered" evidence="1">
    <location>
        <begin position="198"/>
        <end position="239"/>
    </location>
</feature>
<sequence>MRRGVFALAVWIGTTLPTADARGEVVGRVYLMRGIANVFSYGLDDLADRLGGAGIAAEVHPFGTWPELARAAVAWSRGHDGAPVAVIGHSLGADAALRMAARMTELGVPPSLVITFDPVGTGMVEEAQGRFVNYFQSDNGYGRPLVDGPGFRGKIENHDLSGAPGLDHFNLEKSPDLHAAVLDTLLATLPARPVAAVPLPPVKPRNPHFSRRSLRDTARGRNPPASAGPSASAQAGPMVWGQIRQTRGFE</sequence>
<dbReference type="SUPFAM" id="SSF53474">
    <property type="entry name" value="alpha/beta-Hydrolases"/>
    <property type="match status" value="1"/>
</dbReference>
<comment type="caution">
    <text evidence="3">The sequence shown here is derived from an EMBL/GenBank/DDBJ whole genome shotgun (WGS) entry which is preliminary data.</text>
</comment>
<dbReference type="RefSeq" id="WP_132030262.1">
    <property type="nucleotide sequence ID" value="NZ_SMAI01000002.1"/>
</dbReference>
<feature type="domain" description="Thioesterase" evidence="2">
    <location>
        <begin position="60"/>
        <end position="117"/>
    </location>
</feature>
<gene>
    <name evidence="3" type="ORF">EDC64_102267</name>
</gene>
<dbReference type="EMBL" id="SMAI01000002">
    <property type="protein sequence ID" value="TCT06787.1"/>
    <property type="molecule type" value="Genomic_DNA"/>
</dbReference>
<name>A0A4R3M5P2_9HYPH</name>
<reference evidence="3 4" key="1">
    <citation type="submission" date="2019-03" db="EMBL/GenBank/DDBJ databases">
        <title>Genomic Encyclopedia of Type Strains, Phase IV (KMG-IV): sequencing the most valuable type-strain genomes for metagenomic binning, comparative biology and taxonomic classification.</title>
        <authorList>
            <person name="Goeker M."/>
        </authorList>
    </citation>
    <scope>NUCLEOTIDE SEQUENCE [LARGE SCALE GENOMIC DNA]</scope>
    <source>
        <strain evidence="3 4">DSM 9035</strain>
    </source>
</reference>